<reference evidence="1 2" key="1">
    <citation type="submission" date="2014-04" db="EMBL/GenBank/DDBJ databases">
        <title>Evolutionary Origins and Diversification of the Mycorrhizal Mutualists.</title>
        <authorList>
            <consortium name="DOE Joint Genome Institute"/>
            <consortium name="Mycorrhizal Genomics Consortium"/>
            <person name="Kohler A."/>
            <person name="Kuo A."/>
            <person name="Nagy L.G."/>
            <person name="Floudas D."/>
            <person name="Copeland A."/>
            <person name="Barry K.W."/>
            <person name="Cichocki N."/>
            <person name="Veneault-Fourrey C."/>
            <person name="LaButti K."/>
            <person name="Lindquist E.A."/>
            <person name="Lipzen A."/>
            <person name="Lundell T."/>
            <person name="Morin E."/>
            <person name="Murat C."/>
            <person name="Riley R."/>
            <person name="Ohm R."/>
            <person name="Sun H."/>
            <person name="Tunlid A."/>
            <person name="Henrissat B."/>
            <person name="Grigoriev I.V."/>
            <person name="Hibbett D.S."/>
            <person name="Martin F."/>
        </authorList>
    </citation>
    <scope>NUCLEOTIDE SEQUENCE [LARGE SCALE GENOMIC DNA]</scope>
    <source>
        <strain evidence="1 2">FD-317 M1</strain>
    </source>
</reference>
<evidence type="ECO:0000313" key="1">
    <source>
        <dbReference type="EMBL" id="KIK56546.1"/>
    </source>
</evidence>
<organism evidence="1 2">
    <name type="scientific">Collybiopsis luxurians FD-317 M1</name>
    <dbReference type="NCBI Taxonomy" id="944289"/>
    <lineage>
        <taxon>Eukaryota</taxon>
        <taxon>Fungi</taxon>
        <taxon>Dikarya</taxon>
        <taxon>Basidiomycota</taxon>
        <taxon>Agaricomycotina</taxon>
        <taxon>Agaricomycetes</taxon>
        <taxon>Agaricomycetidae</taxon>
        <taxon>Agaricales</taxon>
        <taxon>Marasmiineae</taxon>
        <taxon>Omphalotaceae</taxon>
        <taxon>Collybiopsis</taxon>
        <taxon>Collybiopsis luxurians</taxon>
    </lineage>
</organism>
<keyword evidence="2" id="KW-1185">Reference proteome</keyword>
<dbReference type="HOGENOM" id="CLU_501574_0_0_1"/>
<accession>A0A0D0BNK8</accession>
<protein>
    <submittedName>
        <fullName evidence="1">Uncharacterized protein</fullName>
    </submittedName>
</protein>
<sequence length="442" mass="46128">MAPSVWNLIVIGGPTRDGRGHAAGEPAPRRAHTKRLGCLELLLESGSGSLVTSLSSIAIQSMLATLAVFQQIAQWVDIDCDGIIVTCDDGLRDGIYHCAHQDLARTQSLYKFVSRIQRSRVYRRAAYVAGVTINAARTEVGVGGSERVPQDHINIRFGASTNSCLIQHPSLPASLSLSAYGTSLSLSSNTRMFGLQRLEDALPRSSVYSAAFACCTHLGPSSSNSNTPMSQPVSLICNLTLHYDSLLVLVNNASPGPVLLPPLTSVSLLPPPAIATGMSKRRAAHGLLTPRRHAGNKDGEDVGSTAAAGLVTPESVGLEISASSILMAPPFSSIVSGEDGEGLLLKKDMGAAAGVNANARTSEGEIPSILPLMMPLSHLRLRPLRSFQVEEDEQAVPVIDGLNRVSLYGRAGKVEAGETWALAGVRGGGEGGSGGGDDDGGG</sequence>
<dbReference type="AlphaFoldDB" id="A0A0D0BNK8"/>
<evidence type="ECO:0000313" key="2">
    <source>
        <dbReference type="Proteomes" id="UP000053593"/>
    </source>
</evidence>
<name>A0A0D0BNK8_9AGAR</name>
<gene>
    <name evidence="1" type="ORF">GYMLUDRAFT_247807</name>
</gene>
<dbReference type="Proteomes" id="UP000053593">
    <property type="component" value="Unassembled WGS sequence"/>
</dbReference>
<proteinExistence type="predicted"/>
<dbReference type="EMBL" id="KN834797">
    <property type="protein sequence ID" value="KIK56546.1"/>
    <property type="molecule type" value="Genomic_DNA"/>
</dbReference>